<dbReference type="OrthoDB" id="10397669at2759"/>
<evidence type="ECO:0000256" key="1">
    <source>
        <dbReference type="SAM" id="MobiDB-lite"/>
    </source>
</evidence>
<dbReference type="EMBL" id="MU004193">
    <property type="protein sequence ID" value="KAF2492638.1"/>
    <property type="molecule type" value="Genomic_DNA"/>
</dbReference>
<gene>
    <name evidence="2" type="ORF">BU16DRAFT_563947</name>
</gene>
<organism evidence="2 3">
    <name type="scientific">Lophium mytilinum</name>
    <dbReference type="NCBI Taxonomy" id="390894"/>
    <lineage>
        <taxon>Eukaryota</taxon>
        <taxon>Fungi</taxon>
        <taxon>Dikarya</taxon>
        <taxon>Ascomycota</taxon>
        <taxon>Pezizomycotina</taxon>
        <taxon>Dothideomycetes</taxon>
        <taxon>Pleosporomycetidae</taxon>
        <taxon>Mytilinidiales</taxon>
        <taxon>Mytilinidiaceae</taxon>
        <taxon>Lophium</taxon>
    </lineage>
</organism>
<feature type="region of interest" description="Disordered" evidence="1">
    <location>
        <begin position="1"/>
        <end position="30"/>
    </location>
</feature>
<keyword evidence="3" id="KW-1185">Reference proteome</keyword>
<dbReference type="AlphaFoldDB" id="A0A6A6QJL6"/>
<feature type="compositionally biased region" description="Basic residues" evidence="1">
    <location>
        <begin position="1"/>
        <end position="11"/>
    </location>
</feature>
<feature type="region of interest" description="Disordered" evidence="1">
    <location>
        <begin position="202"/>
        <end position="227"/>
    </location>
</feature>
<sequence length="227" mass="25571">MPPKNYTKRTKPNPTPSNLQDKTYTPPPRTTFALTWPATLPTRSTPTTPCFTCGRRYNTPDPTQPTLPAEAPVRLPCNCILGGHCLTHHLRSSNKCPKCGAHLFEWEEGDMPEEGYVTPTRTQFFAEFGERCPRVAVEELEGEGCGKCLREWGEVVEDYLREVAVRVPCGCVVGRDCFLVAVRGSKFCPACGRLVYVETEGERGERKGLEERLEKRMEERAEEMGEE</sequence>
<proteinExistence type="predicted"/>
<evidence type="ECO:0000313" key="2">
    <source>
        <dbReference type="EMBL" id="KAF2492638.1"/>
    </source>
</evidence>
<protein>
    <submittedName>
        <fullName evidence="2">Uncharacterized protein</fullName>
    </submittedName>
</protein>
<accession>A0A6A6QJL6</accession>
<evidence type="ECO:0000313" key="3">
    <source>
        <dbReference type="Proteomes" id="UP000799750"/>
    </source>
</evidence>
<reference evidence="2" key="1">
    <citation type="journal article" date="2020" name="Stud. Mycol.">
        <title>101 Dothideomycetes genomes: a test case for predicting lifestyles and emergence of pathogens.</title>
        <authorList>
            <person name="Haridas S."/>
            <person name="Albert R."/>
            <person name="Binder M."/>
            <person name="Bloem J."/>
            <person name="Labutti K."/>
            <person name="Salamov A."/>
            <person name="Andreopoulos B."/>
            <person name="Baker S."/>
            <person name="Barry K."/>
            <person name="Bills G."/>
            <person name="Bluhm B."/>
            <person name="Cannon C."/>
            <person name="Castanera R."/>
            <person name="Culley D."/>
            <person name="Daum C."/>
            <person name="Ezra D."/>
            <person name="Gonzalez J."/>
            <person name="Henrissat B."/>
            <person name="Kuo A."/>
            <person name="Liang C."/>
            <person name="Lipzen A."/>
            <person name="Lutzoni F."/>
            <person name="Magnuson J."/>
            <person name="Mondo S."/>
            <person name="Nolan M."/>
            <person name="Ohm R."/>
            <person name="Pangilinan J."/>
            <person name="Park H.-J."/>
            <person name="Ramirez L."/>
            <person name="Alfaro M."/>
            <person name="Sun H."/>
            <person name="Tritt A."/>
            <person name="Yoshinaga Y."/>
            <person name="Zwiers L.-H."/>
            <person name="Turgeon B."/>
            <person name="Goodwin S."/>
            <person name="Spatafora J."/>
            <person name="Crous P."/>
            <person name="Grigoriev I."/>
        </authorList>
    </citation>
    <scope>NUCLEOTIDE SEQUENCE</scope>
    <source>
        <strain evidence="2">CBS 269.34</strain>
    </source>
</reference>
<dbReference type="Proteomes" id="UP000799750">
    <property type="component" value="Unassembled WGS sequence"/>
</dbReference>
<name>A0A6A6QJL6_9PEZI</name>